<dbReference type="PANTHER" id="PTHR42912">
    <property type="entry name" value="METHYLTRANSFERASE"/>
    <property type="match status" value="1"/>
</dbReference>
<dbReference type="CDD" id="cd02440">
    <property type="entry name" value="AdoMet_MTases"/>
    <property type="match status" value="1"/>
</dbReference>
<dbReference type="PANTHER" id="PTHR42912:SF80">
    <property type="entry name" value="METHYLTRANSFERASE DOMAIN-CONTAINING PROTEIN"/>
    <property type="match status" value="1"/>
</dbReference>
<organism evidence="2">
    <name type="scientific">marine sediment metagenome</name>
    <dbReference type="NCBI Taxonomy" id="412755"/>
    <lineage>
        <taxon>unclassified sequences</taxon>
        <taxon>metagenomes</taxon>
        <taxon>ecological metagenomes</taxon>
    </lineage>
</organism>
<dbReference type="EMBL" id="BARU01036577">
    <property type="protein sequence ID" value="GAH78678.1"/>
    <property type="molecule type" value="Genomic_DNA"/>
</dbReference>
<dbReference type="InterPro" id="IPR013216">
    <property type="entry name" value="Methyltransf_11"/>
</dbReference>
<comment type="caution">
    <text evidence="2">The sequence shown here is derived from an EMBL/GenBank/DDBJ whole genome shotgun (WGS) entry which is preliminary data.</text>
</comment>
<gene>
    <name evidence="2" type="ORF">S03H2_57098</name>
</gene>
<protein>
    <recommendedName>
        <fullName evidence="1">Methyltransferase type 11 domain-containing protein</fullName>
    </recommendedName>
</protein>
<evidence type="ECO:0000259" key="1">
    <source>
        <dbReference type="Pfam" id="PF08241"/>
    </source>
</evidence>
<dbReference type="InterPro" id="IPR050508">
    <property type="entry name" value="Methyltransf_Superfamily"/>
</dbReference>
<name>X1K9E0_9ZZZZ</name>
<dbReference type="Gene3D" id="3.40.50.150">
    <property type="entry name" value="Vaccinia Virus protein VP39"/>
    <property type="match status" value="1"/>
</dbReference>
<dbReference type="InterPro" id="IPR029063">
    <property type="entry name" value="SAM-dependent_MTases_sf"/>
</dbReference>
<dbReference type="Pfam" id="PF08241">
    <property type="entry name" value="Methyltransf_11"/>
    <property type="match status" value="1"/>
</dbReference>
<evidence type="ECO:0000313" key="2">
    <source>
        <dbReference type="EMBL" id="GAH78678.1"/>
    </source>
</evidence>
<accession>X1K9E0</accession>
<feature type="domain" description="Methyltransferase type 11" evidence="1">
    <location>
        <begin position="10"/>
        <end position="94"/>
    </location>
</feature>
<dbReference type="GO" id="GO:0008757">
    <property type="term" value="F:S-adenosylmethionine-dependent methyltransferase activity"/>
    <property type="evidence" value="ECO:0007669"/>
    <property type="project" value="InterPro"/>
</dbReference>
<sequence length="175" mass="19825">LLPKVEKGIEIGVGSGRFAVPLGIKTGVDPSPRMREIAQKKGVKVIDAVAEELPFENSQFELVLMVTTICFVDNLNLAFREAYRILKLGGYLIIGFVDKDSSLGKLYQQHKKKNVFYKIATFYSVKEVVYNLNKVGFKEFNFKQTIFHSLNEIKNIEPAKEDYGEGSFVVIRARK</sequence>
<dbReference type="SUPFAM" id="SSF53335">
    <property type="entry name" value="S-adenosyl-L-methionine-dependent methyltransferases"/>
    <property type="match status" value="1"/>
</dbReference>
<proteinExistence type="predicted"/>
<feature type="non-terminal residue" evidence="2">
    <location>
        <position position="1"/>
    </location>
</feature>
<dbReference type="AlphaFoldDB" id="X1K9E0"/>
<reference evidence="2" key="1">
    <citation type="journal article" date="2014" name="Front. Microbiol.">
        <title>High frequency of phylogenetically diverse reductive dehalogenase-homologous genes in deep subseafloor sedimentary metagenomes.</title>
        <authorList>
            <person name="Kawai M."/>
            <person name="Futagami T."/>
            <person name="Toyoda A."/>
            <person name="Takaki Y."/>
            <person name="Nishi S."/>
            <person name="Hori S."/>
            <person name="Arai W."/>
            <person name="Tsubouchi T."/>
            <person name="Morono Y."/>
            <person name="Uchiyama I."/>
            <person name="Ito T."/>
            <person name="Fujiyama A."/>
            <person name="Inagaki F."/>
            <person name="Takami H."/>
        </authorList>
    </citation>
    <scope>NUCLEOTIDE SEQUENCE</scope>
    <source>
        <strain evidence="2">Expedition CK06-06</strain>
    </source>
</reference>